<feature type="transmembrane region" description="Helical" evidence="2">
    <location>
        <begin position="143"/>
        <end position="161"/>
    </location>
</feature>
<comment type="caution">
    <text evidence="3">The sequence shown here is derived from an EMBL/GenBank/DDBJ whole genome shotgun (WGS) entry which is preliminary data.</text>
</comment>
<dbReference type="PANTHER" id="PTHR38848:SF3">
    <property type="entry name" value="G-PROTEIN COUPLED RECEPTORS FAMILY 3 PROFILE DOMAIN-CONTAINING PROTEIN"/>
    <property type="match status" value="1"/>
</dbReference>
<proteinExistence type="predicted"/>
<evidence type="ECO:0000313" key="3">
    <source>
        <dbReference type="EMBL" id="KAJ7642280.1"/>
    </source>
</evidence>
<protein>
    <submittedName>
        <fullName evidence="3">Uncharacterized protein</fullName>
    </submittedName>
</protein>
<feature type="transmembrane region" description="Helical" evidence="2">
    <location>
        <begin position="182"/>
        <end position="205"/>
    </location>
</feature>
<dbReference type="PANTHER" id="PTHR38848">
    <property type="entry name" value="G-PROTEIN COUPLED RECEPTORS FAMILY 3 PROFILE DOMAIN-CONTAINING PROTEIN"/>
    <property type="match status" value="1"/>
</dbReference>
<keyword evidence="2" id="KW-0812">Transmembrane</keyword>
<organism evidence="3 4">
    <name type="scientific">Roridomyces roridus</name>
    <dbReference type="NCBI Taxonomy" id="1738132"/>
    <lineage>
        <taxon>Eukaryota</taxon>
        <taxon>Fungi</taxon>
        <taxon>Dikarya</taxon>
        <taxon>Basidiomycota</taxon>
        <taxon>Agaricomycotina</taxon>
        <taxon>Agaricomycetes</taxon>
        <taxon>Agaricomycetidae</taxon>
        <taxon>Agaricales</taxon>
        <taxon>Marasmiineae</taxon>
        <taxon>Mycenaceae</taxon>
        <taxon>Roridomyces</taxon>
    </lineage>
</organism>
<feature type="transmembrane region" description="Helical" evidence="2">
    <location>
        <begin position="38"/>
        <end position="65"/>
    </location>
</feature>
<feature type="compositionally biased region" description="Basic and acidic residues" evidence="1">
    <location>
        <begin position="315"/>
        <end position="324"/>
    </location>
</feature>
<accession>A0AAD7C943</accession>
<dbReference type="EMBL" id="JARKIF010000004">
    <property type="protein sequence ID" value="KAJ7642280.1"/>
    <property type="molecule type" value="Genomic_DNA"/>
</dbReference>
<feature type="transmembrane region" description="Helical" evidence="2">
    <location>
        <begin position="72"/>
        <end position="101"/>
    </location>
</feature>
<dbReference type="AlphaFoldDB" id="A0AAD7C943"/>
<feature type="region of interest" description="Disordered" evidence="1">
    <location>
        <begin position="215"/>
        <end position="324"/>
    </location>
</feature>
<evidence type="ECO:0000256" key="2">
    <source>
        <dbReference type="SAM" id="Phobius"/>
    </source>
</evidence>
<feature type="compositionally biased region" description="Polar residues" evidence="1">
    <location>
        <begin position="284"/>
        <end position="296"/>
    </location>
</feature>
<sequence length="324" mass="34941">MVRRGPNHAPTLELSSLIFKNVSLSSIAILILSDSYLFVLSAGLLIFGIGLDSCQAGIFTCVLFYTTSKILLYCFLMYLACMGVVGLYVGVIIAMILGAWLTLSLRTLSSIPSGIAERIAEFRAGDNACVIGLNPRRPCLCWVMIYSINVTLTCLFIWPIFRLRGSRSATLRRVALRTFIASLAALTTSTVNIAVLTALHGPLFWVTTAPPVPSSPPPKLAVDSQQRESQTRPSESVPKAPGMVERSGSQSKSKLKPLQLLTGGRENATTGSLRSAPGEFRVHVSTTSMTETSPRNRTGMLPPVDVLPPLSPVEVDAKRESGAF</sequence>
<keyword evidence="4" id="KW-1185">Reference proteome</keyword>
<name>A0AAD7C943_9AGAR</name>
<dbReference type="Proteomes" id="UP001221142">
    <property type="component" value="Unassembled WGS sequence"/>
</dbReference>
<evidence type="ECO:0000313" key="4">
    <source>
        <dbReference type="Proteomes" id="UP001221142"/>
    </source>
</evidence>
<keyword evidence="2" id="KW-1133">Transmembrane helix</keyword>
<reference evidence="3" key="1">
    <citation type="submission" date="2023-03" db="EMBL/GenBank/DDBJ databases">
        <title>Massive genome expansion in bonnet fungi (Mycena s.s.) driven by repeated elements and novel gene families across ecological guilds.</title>
        <authorList>
            <consortium name="Lawrence Berkeley National Laboratory"/>
            <person name="Harder C.B."/>
            <person name="Miyauchi S."/>
            <person name="Viragh M."/>
            <person name="Kuo A."/>
            <person name="Thoen E."/>
            <person name="Andreopoulos B."/>
            <person name="Lu D."/>
            <person name="Skrede I."/>
            <person name="Drula E."/>
            <person name="Henrissat B."/>
            <person name="Morin E."/>
            <person name="Kohler A."/>
            <person name="Barry K."/>
            <person name="LaButti K."/>
            <person name="Morin E."/>
            <person name="Salamov A."/>
            <person name="Lipzen A."/>
            <person name="Mereny Z."/>
            <person name="Hegedus B."/>
            <person name="Baldrian P."/>
            <person name="Stursova M."/>
            <person name="Weitz H."/>
            <person name="Taylor A."/>
            <person name="Grigoriev I.V."/>
            <person name="Nagy L.G."/>
            <person name="Martin F."/>
            <person name="Kauserud H."/>
        </authorList>
    </citation>
    <scope>NUCLEOTIDE SEQUENCE</scope>
    <source>
        <strain evidence="3">9284</strain>
    </source>
</reference>
<keyword evidence="2" id="KW-0472">Membrane</keyword>
<feature type="compositionally biased region" description="Low complexity" evidence="1">
    <location>
        <begin position="247"/>
        <end position="261"/>
    </location>
</feature>
<evidence type="ECO:0000256" key="1">
    <source>
        <dbReference type="SAM" id="MobiDB-lite"/>
    </source>
</evidence>
<gene>
    <name evidence="3" type="ORF">FB45DRAFT_1054533</name>
</gene>